<dbReference type="InterPro" id="IPR036910">
    <property type="entry name" value="HMG_box_dom_sf"/>
</dbReference>
<feature type="compositionally biased region" description="Basic residues" evidence="3">
    <location>
        <begin position="515"/>
        <end position="525"/>
    </location>
</feature>
<evidence type="ECO:0000256" key="1">
    <source>
        <dbReference type="ARBA" id="ARBA00023125"/>
    </source>
</evidence>
<dbReference type="InterPro" id="IPR050342">
    <property type="entry name" value="HMGB"/>
</dbReference>
<feature type="domain" description="HMG box" evidence="4">
    <location>
        <begin position="533"/>
        <end position="605"/>
    </location>
</feature>
<evidence type="ECO:0000259" key="4">
    <source>
        <dbReference type="PROSITE" id="PS50118"/>
    </source>
</evidence>
<dbReference type="Pfam" id="PF09011">
    <property type="entry name" value="HMG_box_2"/>
    <property type="match status" value="1"/>
</dbReference>
<reference evidence="5" key="1">
    <citation type="submission" date="2014-09" db="EMBL/GenBank/DDBJ databases">
        <title>Genome sequence of the luminous mushroom Mycena chlorophos for searching fungal bioluminescence genes.</title>
        <authorList>
            <person name="Tanaka Y."/>
            <person name="Kasuga D."/>
            <person name="Oba Y."/>
            <person name="Hase S."/>
            <person name="Sato K."/>
            <person name="Oba Y."/>
            <person name="Sakakibara Y."/>
        </authorList>
    </citation>
    <scope>NUCLEOTIDE SEQUENCE</scope>
</reference>
<sequence length="667" mass="73706">MSLDSAEPDRDDKLCMKTGQIKAQHMGNVEAEFAGPSIFFFGSCFHCSSVPQLERRTHAQPQIHDWPVNEAKICIGISEDPKRVSTAPEMGLSRIRVPIRRGLCLPVKRPLPCTTFLRRPMSAAIKQTSSTMSSSFFDQPRYDQHHFIGSPEEPMLFDFDDYTSFIAPGYDDSHSGMDDMPPSPAYELAPAYSHASADPFSSMGYNEDVKPQPHQLDAAGLYWQSDLSPAASPTSPIPIPSPPATHEFIAYNDHSSPLSFDSSFSPTSLAAALPLPSSFSPSVSFEEQYSAVPRQLMDAVSPRETTNTDATPTPAAQVPQWAAQLWDTPRHTRSSAARHAHSPLPARRESMGQLFPSTSAPNSAAVAGLGHNTIRAYSKRAESFGASEDRDATVRRRKRSGAGAATEEALDDEQTHDNNPPLKSMLRPPKLAPSAWQLYFTDWIQRQQASSNRKLNVAQAAKEAGAEYASLSEEEKEPYKQRSQAAKEIRERELNAYLRSLTPEDIKRENAFRSAQRKAGKSRKSNIKDPNAPKKPLSAYFMFLQRIRADPALVRDIFGDETETTKQSVLAAAKWRSMTDDERKPFLAQAEQEKMEYEAARRLYEDGAGSPGYGTNINFSILPGSPAFPAIKLESESESEGFATDDGRGQGSSSRARRSHGHFRSLS</sequence>
<feature type="compositionally biased region" description="Basic and acidic residues" evidence="3">
    <location>
        <begin position="384"/>
        <end position="394"/>
    </location>
</feature>
<dbReference type="Gene3D" id="1.10.30.10">
    <property type="entry name" value="High mobility group box domain"/>
    <property type="match status" value="2"/>
</dbReference>
<evidence type="ECO:0000256" key="3">
    <source>
        <dbReference type="SAM" id="MobiDB-lite"/>
    </source>
</evidence>
<feature type="DNA-binding region" description="HMG box" evidence="2">
    <location>
        <begin position="533"/>
        <end position="605"/>
    </location>
</feature>
<keyword evidence="1 2" id="KW-0238">DNA-binding</keyword>
<evidence type="ECO:0000313" key="5">
    <source>
        <dbReference type="EMBL" id="GAT54181.1"/>
    </source>
</evidence>
<dbReference type="PANTHER" id="PTHR48112">
    <property type="entry name" value="HIGH MOBILITY GROUP PROTEIN DSP1"/>
    <property type="match status" value="1"/>
</dbReference>
<feature type="compositionally biased region" description="Basic residues" evidence="3">
    <location>
        <begin position="655"/>
        <end position="667"/>
    </location>
</feature>
<feature type="region of interest" description="Disordered" evidence="3">
    <location>
        <begin position="384"/>
        <end position="428"/>
    </location>
</feature>
<evidence type="ECO:0000256" key="2">
    <source>
        <dbReference type="PROSITE-ProRule" id="PRU00267"/>
    </source>
</evidence>
<name>A0ABQ0LT00_MYCCL</name>
<keyword evidence="2" id="KW-0539">Nucleus</keyword>
<dbReference type="InterPro" id="IPR009071">
    <property type="entry name" value="HMG_box_dom"/>
</dbReference>
<dbReference type="Proteomes" id="UP000815677">
    <property type="component" value="Unassembled WGS sequence"/>
</dbReference>
<accession>A0ABQ0LT00</accession>
<dbReference type="Pfam" id="PF00505">
    <property type="entry name" value="HMG_box"/>
    <property type="match status" value="1"/>
</dbReference>
<evidence type="ECO:0000313" key="6">
    <source>
        <dbReference type="Proteomes" id="UP000815677"/>
    </source>
</evidence>
<keyword evidence="6" id="KW-1185">Reference proteome</keyword>
<feature type="domain" description="HMG box" evidence="4">
    <location>
        <begin position="429"/>
        <end position="498"/>
    </location>
</feature>
<dbReference type="PROSITE" id="PS50118">
    <property type="entry name" value="HMG_BOX_2"/>
    <property type="match status" value="2"/>
</dbReference>
<proteinExistence type="predicted"/>
<feature type="region of interest" description="Disordered" evidence="3">
    <location>
        <begin position="630"/>
        <end position="667"/>
    </location>
</feature>
<dbReference type="SUPFAM" id="SSF47095">
    <property type="entry name" value="HMG-box"/>
    <property type="match status" value="2"/>
</dbReference>
<dbReference type="PANTHER" id="PTHR48112:SF22">
    <property type="entry name" value="MITOCHONDRIAL TRANSCRIPTION FACTOR A, ISOFORM B"/>
    <property type="match status" value="1"/>
</dbReference>
<organism evidence="5 6">
    <name type="scientific">Mycena chlorophos</name>
    <name type="common">Agaric fungus</name>
    <name type="synonym">Agaricus chlorophos</name>
    <dbReference type="NCBI Taxonomy" id="658473"/>
    <lineage>
        <taxon>Eukaryota</taxon>
        <taxon>Fungi</taxon>
        <taxon>Dikarya</taxon>
        <taxon>Basidiomycota</taxon>
        <taxon>Agaricomycotina</taxon>
        <taxon>Agaricomycetes</taxon>
        <taxon>Agaricomycetidae</taxon>
        <taxon>Agaricales</taxon>
        <taxon>Marasmiineae</taxon>
        <taxon>Mycenaceae</taxon>
        <taxon>Mycena</taxon>
    </lineage>
</organism>
<feature type="DNA-binding region" description="HMG box" evidence="2">
    <location>
        <begin position="429"/>
        <end position="498"/>
    </location>
</feature>
<gene>
    <name evidence="5" type="ORF">MCHLO_11056</name>
</gene>
<dbReference type="EMBL" id="DF848521">
    <property type="protein sequence ID" value="GAT54181.1"/>
    <property type="molecule type" value="Genomic_DNA"/>
</dbReference>
<protein>
    <recommendedName>
        <fullName evidence="4">HMG box domain-containing protein</fullName>
    </recommendedName>
</protein>
<feature type="region of interest" description="Disordered" evidence="3">
    <location>
        <begin position="508"/>
        <end position="533"/>
    </location>
</feature>
<dbReference type="SMART" id="SM00398">
    <property type="entry name" value="HMG"/>
    <property type="match status" value="2"/>
</dbReference>